<evidence type="ECO:0000256" key="11">
    <source>
        <dbReference type="ARBA" id="ARBA00022801"/>
    </source>
</evidence>
<feature type="binding site" evidence="28">
    <location>
        <position position="404"/>
    </location>
    <ligand>
        <name>Ca(2+)</name>
        <dbReference type="ChEBI" id="CHEBI:29108"/>
    </ligand>
</feature>
<feature type="disulfide bond" evidence="29">
    <location>
        <begin position="425"/>
        <end position="472"/>
    </location>
</feature>
<feature type="non-terminal residue" evidence="33">
    <location>
        <position position="499"/>
    </location>
</feature>
<dbReference type="PROSITE" id="PS50102">
    <property type="entry name" value="RRM"/>
    <property type="match status" value="2"/>
</dbReference>
<evidence type="ECO:0000256" key="10">
    <source>
        <dbReference type="ARBA" id="ARBA00022737"/>
    </source>
</evidence>
<dbReference type="GO" id="GO:0006417">
    <property type="term" value="P:regulation of translation"/>
    <property type="evidence" value="ECO:0007669"/>
    <property type="project" value="TreeGrafter"/>
</dbReference>
<dbReference type="GO" id="GO:0050482">
    <property type="term" value="P:arachidonate secretion"/>
    <property type="evidence" value="ECO:0007669"/>
    <property type="project" value="InterPro"/>
</dbReference>
<feature type="disulfide bond" evidence="29">
    <location>
        <begin position="458"/>
        <end position="470"/>
    </location>
</feature>
<keyword evidence="11" id="KW-0378">Hydrolase</keyword>
<evidence type="ECO:0000256" key="15">
    <source>
        <dbReference type="ARBA" id="ARBA00023098"/>
    </source>
</evidence>
<keyword evidence="13 30" id="KW-0694">RNA-binding</keyword>
<dbReference type="PRINTS" id="PR00389">
    <property type="entry name" value="PHPHLIPASEA2"/>
</dbReference>
<keyword evidence="15" id="KW-0443">Lipid metabolism</keyword>
<comment type="catalytic activity">
    <reaction evidence="23">
        <text>1-hexadecanoyl-2-(9Z-octadecenoyl)-sn-glycero-3-phosphocholine + H2O = 1-hexadecanoyl-sn-glycero-3-phosphocholine + (9Z)-octadecenoate + H(+)</text>
        <dbReference type="Rhea" id="RHEA:38779"/>
        <dbReference type="ChEBI" id="CHEBI:15377"/>
        <dbReference type="ChEBI" id="CHEBI:15378"/>
        <dbReference type="ChEBI" id="CHEBI:30823"/>
        <dbReference type="ChEBI" id="CHEBI:72998"/>
        <dbReference type="ChEBI" id="CHEBI:73001"/>
    </reaction>
    <physiologicalReaction direction="left-to-right" evidence="23">
        <dbReference type="Rhea" id="RHEA:38780"/>
    </physiologicalReaction>
</comment>
<proteinExistence type="inferred from homology"/>
<evidence type="ECO:0000256" key="8">
    <source>
        <dbReference type="ARBA" id="ARBA00022553"/>
    </source>
</evidence>
<dbReference type="InterPro" id="IPR012677">
    <property type="entry name" value="Nucleotide-bd_a/b_plait_sf"/>
</dbReference>
<comment type="subcellular location">
    <subcellularLocation>
        <location evidence="2">Cytoplasm</location>
    </subcellularLocation>
    <subcellularLocation>
        <location evidence="1">Nucleus</location>
    </subcellularLocation>
    <subcellularLocation>
        <location evidence="3">Secreted</location>
    </subcellularLocation>
</comment>
<feature type="active site" evidence="27">
    <location>
        <position position="422"/>
    </location>
</feature>
<evidence type="ECO:0000256" key="7">
    <source>
        <dbReference type="ARBA" id="ARBA00022525"/>
    </source>
</evidence>
<feature type="binding site" evidence="28">
    <location>
        <position position="423"/>
    </location>
    <ligand>
        <name>Ca(2+)</name>
        <dbReference type="ChEBI" id="CHEBI:29108"/>
    </ligand>
</feature>
<comment type="function">
    <text evidence="25">RNA binding protein that regulates the expression of target mRNAs at the translation level. Regulates expression of the NOTCH1 antagonist NUMB. Binds RNA containing the sequence 5'-GUUAGUUAGUUAGUU-3' and other sequences containing the pattern 5'-[GA]U(1-3)AGU-3'. May play a role in the proliferation and maintenance of stem cells in the central nervous system.</text>
</comment>
<evidence type="ECO:0000256" key="9">
    <source>
        <dbReference type="ARBA" id="ARBA00022723"/>
    </source>
</evidence>
<evidence type="ECO:0000256" key="25">
    <source>
        <dbReference type="ARBA" id="ARBA00058359"/>
    </source>
</evidence>
<feature type="domain" description="RRM" evidence="32">
    <location>
        <begin position="15"/>
        <end position="105"/>
    </location>
</feature>
<dbReference type="CDD" id="cd12576">
    <property type="entry name" value="RRM1_MSI"/>
    <property type="match status" value="1"/>
</dbReference>
<evidence type="ECO:0000256" key="3">
    <source>
        <dbReference type="ARBA" id="ARBA00004613"/>
    </source>
</evidence>
<dbReference type="SMART" id="SM00085">
    <property type="entry name" value="PA2c"/>
    <property type="match status" value="1"/>
</dbReference>
<evidence type="ECO:0000256" key="20">
    <source>
        <dbReference type="ARBA" id="ARBA00048221"/>
    </source>
</evidence>
<dbReference type="Gene3D" id="3.30.70.330">
    <property type="match status" value="2"/>
</dbReference>
<dbReference type="CDD" id="cd00125">
    <property type="entry name" value="PLA2c"/>
    <property type="match status" value="1"/>
</dbReference>
<comment type="catalytic activity">
    <reaction evidence="22">
        <text>1-hexadecanoyl-2-(5Z,8Z,11Z,14Z-eicosatetraenoyl)-sn-glycero-3-phosphocholine + H2O = 1-hexadecanoyl-sn-glycero-3-phosphocholine + (5Z,8Z,11Z,14Z)-eicosatetraenoate + H(+)</text>
        <dbReference type="Rhea" id="RHEA:40427"/>
        <dbReference type="ChEBI" id="CHEBI:15377"/>
        <dbReference type="ChEBI" id="CHEBI:15378"/>
        <dbReference type="ChEBI" id="CHEBI:32395"/>
        <dbReference type="ChEBI" id="CHEBI:72998"/>
        <dbReference type="ChEBI" id="CHEBI:73003"/>
    </reaction>
    <physiologicalReaction direction="left-to-right" evidence="22">
        <dbReference type="Rhea" id="RHEA:40428"/>
    </physiologicalReaction>
</comment>
<dbReference type="InterPro" id="IPR033112">
    <property type="entry name" value="PLA2_Asp_AS"/>
</dbReference>
<evidence type="ECO:0000256" key="22">
    <source>
        <dbReference type="ARBA" id="ARBA00048373"/>
    </source>
</evidence>
<evidence type="ECO:0000256" key="2">
    <source>
        <dbReference type="ARBA" id="ARBA00004496"/>
    </source>
</evidence>
<dbReference type="PROSITE" id="PS00118">
    <property type="entry name" value="PA2_HIS"/>
    <property type="match status" value="1"/>
</dbReference>
<evidence type="ECO:0000256" key="19">
    <source>
        <dbReference type="ARBA" id="ARBA00048015"/>
    </source>
</evidence>
<dbReference type="GO" id="GO:0006644">
    <property type="term" value="P:phospholipid metabolic process"/>
    <property type="evidence" value="ECO:0007669"/>
    <property type="project" value="InterPro"/>
</dbReference>
<comment type="catalytic activity">
    <reaction evidence="20">
        <text>N-hexadecanoyl-1,2-di-(9Z-octadecenoyl)-sn-glycero-3-phosphoethanolamine + H2O = N-hexadecanoyl-1-(9Z-octadecenoyl)-sn-glycero-3-phosphoethanolamine + (9Z)-octadecenoate + H(+)</text>
        <dbReference type="Rhea" id="RHEA:45424"/>
        <dbReference type="ChEBI" id="CHEBI:15377"/>
        <dbReference type="ChEBI" id="CHEBI:15378"/>
        <dbReference type="ChEBI" id="CHEBI:30823"/>
        <dbReference type="ChEBI" id="CHEBI:78097"/>
        <dbReference type="ChEBI" id="CHEBI:85217"/>
    </reaction>
    <physiologicalReaction direction="left-to-right" evidence="20">
        <dbReference type="Rhea" id="RHEA:45425"/>
    </physiologicalReaction>
</comment>
<keyword evidence="12 28" id="KW-0106">Calcium</keyword>
<dbReference type="FunFam" id="3.30.70.330:FF:000596">
    <property type="entry name" value="RNA-binding protein Musashi homolog 1"/>
    <property type="match status" value="1"/>
</dbReference>
<dbReference type="FunFam" id="1.20.90.10:FF:000011">
    <property type="entry name" value="Phospholipase A(2)"/>
    <property type="match status" value="1"/>
</dbReference>
<dbReference type="EMBL" id="SWJQ01000748">
    <property type="protein sequence ID" value="TRZ11188.1"/>
    <property type="molecule type" value="Genomic_DNA"/>
</dbReference>
<evidence type="ECO:0000256" key="4">
    <source>
        <dbReference type="ARBA" id="ARBA00006635"/>
    </source>
</evidence>
<dbReference type="SUPFAM" id="SSF54928">
    <property type="entry name" value="RNA-binding domain, RBD"/>
    <property type="match status" value="2"/>
</dbReference>
<evidence type="ECO:0000256" key="28">
    <source>
        <dbReference type="PIRSR" id="PIRSR601211-2"/>
    </source>
</evidence>
<evidence type="ECO:0000256" key="16">
    <source>
        <dbReference type="ARBA" id="ARBA00023157"/>
    </source>
</evidence>
<name>A0A8K1G3T3_9PASS</name>
<reference evidence="33" key="1">
    <citation type="submission" date="2019-04" db="EMBL/GenBank/DDBJ databases">
        <title>Genome assembly of Zosterops borbonicus 15179.</title>
        <authorList>
            <person name="Leroy T."/>
            <person name="Anselmetti Y."/>
            <person name="Tilak M.-K."/>
            <person name="Nabholz B."/>
        </authorList>
    </citation>
    <scope>NUCLEOTIDE SEQUENCE</scope>
    <source>
        <strain evidence="33">HGM_15179</strain>
        <tissue evidence="33">Muscle</tissue>
    </source>
</reference>
<keyword evidence="14" id="KW-0007">Acetylation</keyword>
<comment type="catalytic activity">
    <reaction evidence="21">
        <text>1,2-dihexadecanoyl-sn-glycero-3-phosphocholine + H2O = 1-hexadecanoyl-sn-glycero-3-phosphocholine + hexadecanoate + H(+)</text>
        <dbReference type="Rhea" id="RHEA:41223"/>
        <dbReference type="ChEBI" id="CHEBI:7896"/>
        <dbReference type="ChEBI" id="CHEBI:15377"/>
        <dbReference type="ChEBI" id="CHEBI:15378"/>
        <dbReference type="ChEBI" id="CHEBI:72998"/>
        <dbReference type="ChEBI" id="CHEBI:72999"/>
    </reaction>
    <physiologicalReaction direction="left-to-right" evidence="21">
        <dbReference type="Rhea" id="RHEA:41224"/>
    </physiologicalReaction>
</comment>
<dbReference type="SUPFAM" id="SSF48619">
    <property type="entry name" value="Phospholipase A2, PLA2"/>
    <property type="match status" value="1"/>
</dbReference>
<feature type="disulfide bond" evidence="29">
    <location>
        <begin position="403"/>
        <end position="419"/>
    </location>
</feature>
<evidence type="ECO:0000313" key="34">
    <source>
        <dbReference type="Proteomes" id="UP000796761"/>
    </source>
</evidence>
<keyword evidence="10" id="KW-0677">Repeat</keyword>
<evidence type="ECO:0000256" key="14">
    <source>
        <dbReference type="ARBA" id="ARBA00022990"/>
    </source>
</evidence>
<dbReference type="InterPro" id="IPR001211">
    <property type="entry name" value="PLA2"/>
</dbReference>
<dbReference type="GO" id="GO:0007417">
    <property type="term" value="P:central nervous system development"/>
    <property type="evidence" value="ECO:0007669"/>
    <property type="project" value="TreeGrafter"/>
</dbReference>
<protein>
    <recommendedName>
        <fullName evidence="26">RNA-binding protein Musashi homolog 1</fullName>
        <ecNumber evidence="5">3.1.1.4</ecNumber>
    </recommendedName>
</protein>
<dbReference type="Gene3D" id="1.20.90.10">
    <property type="entry name" value="Phospholipase A2 domain"/>
    <property type="match status" value="1"/>
</dbReference>
<feature type="disulfide bond" evidence="29">
    <location>
        <begin position="435"/>
        <end position="465"/>
    </location>
</feature>
<comment type="caution">
    <text evidence="33">The sequence shown here is derived from an EMBL/GenBank/DDBJ whole genome shotgun (WGS) entry which is preliminary data.</text>
</comment>
<dbReference type="GO" id="GO:0004623">
    <property type="term" value="F:phospholipase A2 activity"/>
    <property type="evidence" value="ECO:0007669"/>
    <property type="project" value="UniProtKB-EC"/>
</dbReference>
<dbReference type="GO" id="GO:0016042">
    <property type="term" value="P:lipid catabolic process"/>
    <property type="evidence" value="ECO:0007669"/>
    <property type="project" value="InterPro"/>
</dbReference>
<evidence type="ECO:0000256" key="24">
    <source>
        <dbReference type="ARBA" id="ARBA00049039"/>
    </source>
</evidence>
<evidence type="ECO:0000256" key="23">
    <source>
        <dbReference type="ARBA" id="ARBA00048699"/>
    </source>
</evidence>
<evidence type="ECO:0000256" key="29">
    <source>
        <dbReference type="PIRSR" id="PIRSR601211-3"/>
    </source>
</evidence>
<dbReference type="PROSITE" id="PS00119">
    <property type="entry name" value="PA2_ASP"/>
    <property type="match status" value="1"/>
</dbReference>
<dbReference type="GO" id="GO:0005576">
    <property type="term" value="C:extracellular region"/>
    <property type="evidence" value="ECO:0007669"/>
    <property type="project" value="UniProtKB-SubCell"/>
</dbReference>
<comment type="catalytic activity">
    <reaction evidence="24">
        <text>1-hexadecanoyl-2-(9Z,12Z-octadecadienoyl)-sn-glycero-3-phosphoethanolamine + H2O = 1-hexadecanoyl-sn-glycero-3-phosphoethanolamine + (9Z,12Z)-octadecadienoate + H(+)</text>
        <dbReference type="Rhea" id="RHEA:40815"/>
        <dbReference type="ChEBI" id="CHEBI:15377"/>
        <dbReference type="ChEBI" id="CHEBI:15378"/>
        <dbReference type="ChEBI" id="CHEBI:30245"/>
        <dbReference type="ChEBI" id="CHEBI:73004"/>
        <dbReference type="ChEBI" id="CHEBI:73008"/>
    </reaction>
    <physiologicalReaction direction="left-to-right" evidence="24">
        <dbReference type="Rhea" id="RHEA:40816"/>
    </physiologicalReaction>
</comment>
<organism evidence="33 34">
    <name type="scientific">Zosterops borbonicus</name>
    <dbReference type="NCBI Taxonomy" id="364589"/>
    <lineage>
        <taxon>Eukaryota</taxon>
        <taxon>Metazoa</taxon>
        <taxon>Chordata</taxon>
        <taxon>Craniata</taxon>
        <taxon>Vertebrata</taxon>
        <taxon>Euteleostomi</taxon>
        <taxon>Archelosauria</taxon>
        <taxon>Archosauria</taxon>
        <taxon>Dinosauria</taxon>
        <taxon>Saurischia</taxon>
        <taxon>Theropoda</taxon>
        <taxon>Coelurosauria</taxon>
        <taxon>Aves</taxon>
        <taxon>Neognathae</taxon>
        <taxon>Neoaves</taxon>
        <taxon>Telluraves</taxon>
        <taxon>Australaves</taxon>
        <taxon>Passeriformes</taxon>
        <taxon>Sylvioidea</taxon>
        <taxon>Zosteropidae</taxon>
        <taxon>Zosterops</taxon>
    </lineage>
</organism>
<evidence type="ECO:0000259" key="32">
    <source>
        <dbReference type="PROSITE" id="PS50102"/>
    </source>
</evidence>
<feature type="binding site" evidence="28">
    <location>
        <position position="406"/>
    </location>
    <ligand>
        <name>Ca(2+)</name>
        <dbReference type="ChEBI" id="CHEBI:29108"/>
    </ligand>
</feature>
<keyword evidence="34" id="KW-1185">Reference proteome</keyword>
<dbReference type="CDD" id="cd12323">
    <property type="entry name" value="RRM2_MSI"/>
    <property type="match status" value="1"/>
</dbReference>
<dbReference type="GO" id="GO:0005102">
    <property type="term" value="F:signaling receptor binding"/>
    <property type="evidence" value="ECO:0007669"/>
    <property type="project" value="UniProtKB-ARBA"/>
</dbReference>
<comment type="similarity">
    <text evidence="4">Belongs to the Musashi family.</text>
</comment>
<dbReference type="InterPro" id="IPR000504">
    <property type="entry name" value="RRM_dom"/>
</dbReference>
<dbReference type="InterPro" id="IPR033113">
    <property type="entry name" value="PLA2_histidine"/>
</dbReference>
<comment type="catalytic activity">
    <reaction evidence="18">
        <text>N,1-dihexadecanoyl-2-(9Z,12Z-octadecadienoyl)-sn-glycero-3-phosphoethanolamine + H2O = N,1-dihexadecanoyl-sn-glycero-3-phosphoethanolamine + (9Z,12Z)-octadecadienoate + H(+)</text>
        <dbReference type="Rhea" id="RHEA:56424"/>
        <dbReference type="ChEBI" id="CHEBI:15377"/>
        <dbReference type="ChEBI" id="CHEBI:15378"/>
        <dbReference type="ChEBI" id="CHEBI:30245"/>
        <dbReference type="ChEBI" id="CHEBI:85334"/>
        <dbReference type="ChEBI" id="CHEBI:85335"/>
    </reaction>
    <physiologicalReaction direction="left-to-right" evidence="18">
        <dbReference type="Rhea" id="RHEA:56425"/>
    </physiologicalReaction>
</comment>
<dbReference type="AlphaFoldDB" id="A0A8K1G3T3"/>
<evidence type="ECO:0000256" key="26">
    <source>
        <dbReference type="ARBA" id="ARBA00072856"/>
    </source>
</evidence>
<feature type="binding site" evidence="28">
    <location>
        <position position="402"/>
    </location>
    <ligand>
        <name>Ca(2+)</name>
        <dbReference type="ChEBI" id="CHEBI:29108"/>
    </ligand>
</feature>
<dbReference type="GO" id="GO:0003729">
    <property type="term" value="F:mRNA binding"/>
    <property type="evidence" value="ECO:0007669"/>
    <property type="project" value="TreeGrafter"/>
</dbReference>
<evidence type="ECO:0000256" key="27">
    <source>
        <dbReference type="PIRSR" id="PIRSR601211-1"/>
    </source>
</evidence>
<evidence type="ECO:0000256" key="30">
    <source>
        <dbReference type="PROSITE-ProRule" id="PRU00176"/>
    </source>
</evidence>
<dbReference type="GO" id="GO:0005509">
    <property type="term" value="F:calcium ion binding"/>
    <property type="evidence" value="ECO:0007669"/>
    <property type="project" value="InterPro"/>
</dbReference>
<comment type="catalytic activity">
    <reaction evidence="19">
        <text>1-hexadecanoyl-2-(9Z-octadecenoyl)-sn-glycero-3-phospho-(1'-sn-glycerol) + H2O = 1-hexadecanoyl-sn-glycero-3-phospho-(1'-sn-glycerol) + (9Z)-octadecenoate + H(+)</text>
        <dbReference type="Rhea" id="RHEA:40919"/>
        <dbReference type="ChEBI" id="CHEBI:15377"/>
        <dbReference type="ChEBI" id="CHEBI:15378"/>
        <dbReference type="ChEBI" id="CHEBI:30823"/>
        <dbReference type="ChEBI" id="CHEBI:72841"/>
        <dbReference type="ChEBI" id="CHEBI:75158"/>
    </reaction>
    <physiologicalReaction direction="left-to-right" evidence="19">
        <dbReference type="Rhea" id="RHEA:40920"/>
    </physiologicalReaction>
</comment>
<dbReference type="InterPro" id="IPR034126">
    <property type="entry name" value="MSI_RRM2"/>
</dbReference>
<evidence type="ECO:0000256" key="5">
    <source>
        <dbReference type="ARBA" id="ARBA00013278"/>
    </source>
</evidence>
<evidence type="ECO:0000256" key="31">
    <source>
        <dbReference type="RuleBase" id="RU003654"/>
    </source>
</evidence>
<feature type="disulfide bond" evidence="29">
    <location>
        <begin position="401"/>
        <end position="498"/>
    </location>
</feature>
<dbReference type="PANTHER" id="PTHR48032:SF3">
    <property type="entry name" value="RNA-BINDING PROTEIN MUSASHI HOMOLOG 1"/>
    <property type="match status" value="1"/>
</dbReference>
<accession>A0A8K1G3T3</accession>
<feature type="disulfide bond" evidence="29">
    <location>
        <begin position="418"/>
        <end position="479"/>
    </location>
</feature>
<dbReference type="InterPro" id="IPR016090">
    <property type="entry name" value="PLA2-like_dom"/>
</dbReference>
<evidence type="ECO:0000256" key="13">
    <source>
        <dbReference type="ARBA" id="ARBA00022884"/>
    </source>
</evidence>
<comment type="cofactor">
    <cofactor evidence="28">
        <name>Ca(2+)</name>
        <dbReference type="ChEBI" id="CHEBI:29108"/>
    </cofactor>
    <text evidence="28">Binds 1 Ca(2+) ion per subunit.</text>
</comment>
<evidence type="ECO:0000256" key="18">
    <source>
        <dbReference type="ARBA" id="ARBA00047535"/>
    </source>
</evidence>
<evidence type="ECO:0000256" key="12">
    <source>
        <dbReference type="ARBA" id="ARBA00022837"/>
    </source>
</evidence>
<dbReference type="InterPro" id="IPR036444">
    <property type="entry name" value="PLipase_A2_dom_sf"/>
</dbReference>
<gene>
    <name evidence="33" type="ORF">HGM15179_015929</name>
</gene>
<dbReference type="OrthoDB" id="1875751at2759"/>
<dbReference type="EC" id="3.1.1.4" evidence="5"/>
<keyword evidence="7" id="KW-0964">Secreted</keyword>
<dbReference type="FunFam" id="3.30.70.330:FF:000020">
    <property type="entry name" value="RNA-binding protein Musashi homolog 2 isoform X1"/>
    <property type="match status" value="1"/>
</dbReference>
<keyword evidence="9 28" id="KW-0479">Metal-binding</keyword>
<dbReference type="Pfam" id="PF00076">
    <property type="entry name" value="RRM_1"/>
    <property type="match status" value="2"/>
</dbReference>
<evidence type="ECO:0000256" key="21">
    <source>
        <dbReference type="ARBA" id="ARBA00048227"/>
    </source>
</evidence>
<evidence type="ECO:0000256" key="6">
    <source>
        <dbReference type="ARBA" id="ARBA00022490"/>
    </source>
</evidence>
<sequence>NCAVPWGPAYPLPSDKMFIGGLSWQTTQEGLREYFSQFGEVKECLVMRDPLTKRSRGFGFVTFMDQAGVDKVLAQSRHELDSKTIDPKVAFPRRAQPKMVTRTKKIFVGGLSVNTTVEDVKQYFEQFGKVDDAMLMFDKTTNRHRGFGFVTFESEDIVEKVCEIHFHEINNKMVECKKAQPKEVMSPTGSARGRSRVMPYGMDAFMLGIGMLGYPGFQAATYASRSYTGIAPGYTYQFPEFRVERTPLPSAPVLPELTAIPLTAYGPMAAAAAAAAVVRGTGSTPSRTGGFLGTTSPGPMAELYGAANQDSGVSSYISAASPAPSTGFGHSLGSGVLTFFTGSLDCNSFYQWVSLKLGTKEAGVGAASAEVSPRAVWLFRKMIKCTLPNSHPLLDFGDYGCYCGLGGSGTPVDELDRCCQVHDNCYSQAMELDACRFILDNPYTDIYRYSCSAGEITCSSKNKECAMFICNCDRTAANCFAKAPYNSEYKNLDTKKYCK</sequence>
<dbReference type="GO" id="GO:0005737">
    <property type="term" value="C:cytoplasm"/>
    <property type="evidence" value="ECO:0007669"/>
    <property type="project" value="UniProtKB-SubCell"/>
</dbReference>
<feature type="domain" description="RRM" evidence="32">
    <location>
        <begin position="104"/>
        <end position="181"/>
    </location>
</feature>
<dbReference type="GO" id="GO:0005634">
    <property type="term" value="C:nucleus"/>
    <property type="evidence" value="ECO:0007669"/>
    <property type="project" value="UniProtKB-SubCell"/>
</dbReference>
<dbReference type="Proteomes" id="UP000796761">
    <property type="component" value="Unassembled WGS sequence"/>
</dbReference>
<evidence type="ECO:0000256" key="1">
    <source>
        <dbReference type="ARBA" id="ARBA00004123"/>
    </source>
</evidence>
<keyword evidence="16 29" id="KW-1015">Disulfide bond</keyword>
<keyword evidence="6" id="KW-0963">Cytoplasm</keyword>
<keyword evidence="8" id="KW-0597">Phosphoprotein</keyword>
<dbReference type="PANTHER" id="PTHR48032">
    <property type="entry name" value="RNA-BINDING PROTEIN MUSASHI HOMOLOG RBP6"/>
    <property type="match status" value="1"/>
</dbReference>
<feature type="active site" evidence="27">
    <location>
        <position position="473"/>
    </location>
</feature>
<comment type="similarity">
    <text evidence="31">Belongs to the phospholipase A2 family.</text>
</comment>
<dbReference type="InterPro" id="IPR035979">
    <property type="entry name" value="RBD_domain_sf"/>
</dbReference>
<dbReference type="Pfam" id="PF00068">
    <property type="entry name" value="Phospholip_A2_1"/>
    <property type="match status" value="1"/>
</dbReference>
<keyword evidence="17" id="KW-0539">Nucleus</keyword>
<evidence type="ECO:0000256" key="17">
    <source>
        <dbReference type="ARBA" id="ARBA00023242"/>
    </source>
</evidence>
<dbReference type="SMART" id="SM00360">
    <property type="entry name" value="RRM"/>
    <property type="match status" value="2"/>
</dbReference>
<evidence type="ECO:0000313" key="33">
    <source>
        <dbReference type="EMBL" id="TRZ11188.1"/>
    </source>
</evidence>